<evidence type="ECO:0000313" key="4">
    <source>
        <dbReference type="Proteomes" id="UP000694251"/>
    </source>
</evidence>
<evidence type="ECO:0000313" key="3">
    <source>
        <dbReference type="EMBL" id="KAG7620961.1"/>
    </source>
</evidence>
<dbReference type="PANTHER" id="PTHR36380">
    <property type="entry name" value="BNAA03G58330D PROTEIN"/>
    <property type="match status" value="1"/>
</dbReference>
<feature type="region of interest" description="Disordered" evidence="2">
    <location>
        <begin position="692"/>
        <end position="717"/>
    </location>
</feature>
<dbReference type="InterPro" id="IPR038777">
    <property type="entry name" value="At4g18490-like"/>
</dbReference>
<feature type="region of interest" description="Disordered" evidence="2">
    <location>
        <begin position="121"/>
        <end position="157"/>
    </location>
</feature>
<protein>
    <submittedName>
        <fullName evidence="3">Uncharacterized protein</fullName>
    </submittedName>
</protein>
<feature type="compositionally biased region" description="Basic and acidic residues" evidence="2">
    <location>
        <begin position="8"/>
        <end position="20"/>
    </location>
</feature>
<feature type="compositionally biased region" description="Basic and acidic residues" evidence="2">
    <location>
        <begin position="619"/>
        <end position="644"/>
    </location>
</feature>
<proteinExistence type="predicted"/>
<comment type="caution">
    <text evidence="3">The sequence shown here is derived from an EMBL/GenBank/DDBJ whole genome shotgun (WGS) entry which is preliminary data.</text>
</comment>
<keyword evidence="4" id="KW-1185">Reference proteome</keyword>
<evidence type="ECO:0000256" key="2">
    <source>
        <dbReference type="SAM" id="MobiDB-lite"/>
    </source>
</evidence>
<gene>
    <name evidence="3" type="ORF">ISN44_As04g019100</name>
</gene>
<accession>A0A8T2EN93</accession>
<name>A0A8T2EN93_ARASU</name>
<sequence length="804" mass="89045">MSAPAKRSSTDTQDKDLMLAADKDMEKDTWNFKSMTDDDPMDFGFGSPAKNKKNAFKLDMGFDLDGDFGSSFKMDMPDFDFSSPAKKTTKTKETSDDKPSGNSKQKKNPFAFSYDFDALDDFDLGSSPPKKGSKTTTKSMDCEEICASSKSDKSDDLDFGLDLPITRQVPSKANTDVQAKASAEKESQNYKTTDTLVVNKSKNSNQAALESMGDFEAVESPQGSRKKASQTHTMCVQPQSVDTSPLKTSCSKVEEKNEPCPSNETIAPSPLHASEIAHIAVNRETSPDIHELCRSGTKEDCPIDPENANKKMITTMESSYEKIEQTSPSISSHLCSDKIEHQQEEMSTDTQAEIQDNTKGALYNSDAGHSLTTLSGKISPGTRTSQTAKVQDLSEKLPLDPSHSMAGLDNLRAMQNKDLGLIRSRFFKKPEKPESHVLESSPIETEIQPVIRENIGSSLNPTNDTRHDIKDALPGLKTRSCPIELVNTDSAKNTANVNTRSSSHEKIIHKDHSNGKTVENVAGQMDHLKLQAKNTTREKSILQINISSKLDASSLTQKLSNHLSSGVESLQKPKLNSLGRPKLGNIMADLRAVKTQRTIGGNKDQPSSAVQPEFSSSISKERNTEAPVKKSSEIHHLAPRDKTQTLHCPSSLKRKALDEDADRSLKPQLKRLSMSPRENRNVEELTHRAVQGKFSSQESRIDTKTTKEPVKESPQTKSHYQNINMANLEIPITENADNIEKAEAYTKELENICNILKKKHEEAKELLVRAVVNNNKLLMLNHPLYEDQIRLVQKFAAKLTLRDT</sequence>
<feature type="coiled-coil region" evidence="1">
    <location>
        <begin position="739"/>
        <end position="766"/>
    </location>
</feature>
<feature type="compositionally biased region" description="Polar residues" evidence="2">
    <location>
        <begin position="189"/>
        <end position="208"/>
    </location>
</feature>
<organism evidence="3 4">
    <name type="scientific">Arabidopsis suecica</name>
    <name type="common">Swedish thale-cress</name>
    <name type="synonym">Cardaminopsis suecica</name>
    <dbReference type="NCBI Taxonomy" id="45249"/>
    <lineage>
        <taxon>Eukaryota</taxon>
        <taxon>Viridiplantae</taxon>
        <taxon>Streptophyta</taxon>
        <taxon>Embryophyta</taxon>
        <taxon>Tracheophyta</taxon>
        <taxon>Spermatophyta</taxon>
        <taxon>Magnoliopsida</taxon>
        <taxon>eudicotyledons</taxon>
        <taxon>Gunneridae</taxon>
        <taxon>Pentapetalae</taxon>
        <taxon>rosids</taxon>
        <taxon>malvids</taxon>
        <taxon>Brassicales</taxon>
        <taxon>Brassicaceae</taxon>
        <taxon>Camelineae</taxon>
        <taxon>Arabidopsis</taxon>
    </lineage>
</organism>
<feature type="region of interest" description="Disordered" evidence="2">
    <location>
        <begin position="170"/>
        <end position="268"/>
    </location>
</feature>
<feature type="region of interest" description="Disordered" evidence="2">
    <location>
        <begin position="598"/>
        <end position="680"/>
    </location>
</feature>
<evidence type="ECO:0000256" key="1">
    <source>
        <dbReference type="SAM" id="Coils"/>
    </source>
</evidence>
<feature type="compositionally biased region" description="Basic and acidic residues" evidence="2">
    <location>
        <begin position="90"/>
        <end position="99"/>
    </location>
</feature>
<keyword evidence="1" id="KW-0175">Coiled coil</keyword>
<feature type="region of interest" description="Disordered" evidence="2">
    <location>
        <begin position="1"/>
        <end position="20"/>
    </location>
</feature>
<dbReference type="PANTHER" id="PTHR36380:SF1">
    <property type="entry name" value="OS01G0755100 PROTEIN"/>
    <property type="match status" value="1"/>
</dbReference>
<feature type="compositionally biased region" description="Polar residues" evidence="2">
    <location>
        <begin position="230"/>
        <end position="251"/>
    </location>
</feature>
<feature type="compositionally biased region" description="Basic and acidic residues" evidence="2">
    <location>
        <begin position="699"/>
        <end position="711"/>
    </location>
</feature>
<feature type="compositionally biased region" description="Polar residues" evidence="2">
    <location>
        <begin position="598"/>
        <end position="618"/>
    </location>
</feature>
<reference evidence="3 4" key="1">
    <citation type="submission" date="2020-12" db="EMBL/GenBank/DDBJ databases">
        <title>Concerted genomic and epigenomic changes stabilize Arabidopsis allopolyploids.</title>
        <authorList>
            <person name="Chen Z."/>
        </authorList>
    </citation>
    <scope>NUCLEOTIDE SEQUENCE [LARGE SCALE GENOMIC DNA]</scope>
    <source>
        <strain evidence="3">As9502</strain>
        <tissue evidence="3">Leaf</tissue>
    </source>
</reference>
<dbReference type="EMBL" id="JAEFBJ010000004">
    <property type="protein sequence ID" value="KAG7620961.1"/>
    <property type="molecule type" value="Genomic_DNA"/>
</dbReference>
<feature type="compositionally biased region" description="Low complexity" evidence="2">
    <location>
        <begin position="125"/>
        <end position="139"/>
    </location>
</feature>
<feature type="compositionally biased region" description="Basic and acidic residues" evidence="2">
    <location>
        <begin position="655"/>
        <end position="665"/>
    </location>
</feature>
<dbReference type="OrthoDB" id="602706at2759"/>
<feature type="region of interest" description="Disordered" evidence="2">
    <location>
        <begin position="81"/>
        <end position="109"/>
    </location>
</feature>
<dbReference type="Proteomes" id="UP000694251">
    <property type="component" value="Chromosome 4"/>
</dbReference>
<dbReference type="AlphaFoldDB" id="A0A8T2EN93"/>